<dbReference type="InterPro" id="IPR040788">
    <property type="entry name" value="HEPN_MAE_28990"/>
</dbReference>
<dbReference type="PATRIC" id="fig|1134457.3.peg.4135"/>
<evidence type="ECO:0000313" key="3">
    <source>
        <dbReference type="Proteomes" id="UP000010932"/>
    </source>
</evidence>
<name>L7E558_MICAE</name>
<proteinExistence type="predicted"/>
<dbReference type="EMBL" id="ANKQ01000002">
    <property type="protein sequence ID" value="ELP54565.1"/>
    <property type="molecule type" value="Genomic_DNA"/>
</dbReference>
<evidence type="ECO:0000313" key="2">
    <source>
        <dbReference type="EMBL" id="ELP54565.1"/>
    </source>
</evidence>
<accession>L7E558</accession>
<sequence length="232" mass="26793">MYSRRFNSASGVIFMSNWANEIEADLNWREGELAAIKIQILTTDRVKHPVRYEALLRAITTLLYAHYEGFCRFAWDLYLDTIQRQNIKRNQCREEVIKLSLRKRFKELGGDLSADGVWSFFSNELPALINENIEFNIRLEADSNLKPMLLKKNSTDAGLSCSMVDQHELLLKTLVSRRNNIAHGQKEIIHDLTEYNKYENAALEAMYELGLSVIDCLDNRKYLKPSNPPSSS</sequence>
<dbReference type="Pfam" id="PF18737">
    <property type="entry name" value="HEPN_MAE_28990"/>
    <property type="match status" value="1"/>
</dbReference>
<protein>
    <recommendedName>
        <fullName evidence="1">MAE-28990/MAE-18760-like HEPN domain-containing protein</fullName>
    </recommendedName>
</protein>
<comment type="caution">
    <text evidence="2">The sequence shown here is derived from an EMBL/GenBank/DDBJ whole genome shotgun (WGS) entry which is preliminary data.</text>
</comment>
<organism evidence="2 3">
    <name type="scientific">Microcystis aeruginosa TAIHU98</name>
    <dbReference type="NCBI Taxonomy" id="1134457"/>
    <lineage>
        <taxon>Bacteria</taxon>
        <taxon>Bacillati</taxon>
        <taxon>Cyanobacteriota</taxon>
        <taxon>Cyanophyceae</taxon>
        <taxon>Oscillatoriophycideae</taxon>
        <taxon>Chroococcales</taxon>
        <taxon>Microcystaceae</taxon>
        <taxon>Microcystis</taxon>
    </lineage>
</organism>
<reference evidence="2 3" key="1">
    <citation type="journal article" date="2013" name="Genome Announc.">
        <title>Whole-Genome Sequence of Microcystis aeruginosa TAIHU98, a Nontoxic Bloom-Forming Strain Isolated from Taihu Lake, China.</title>
        <authorList>
            <person name="Yang C."/>
            <person name="Zhang W."/>
            <person name="Ren M."/>
            <person name="Song L."/>
            <person name="Li T."/>
            <person name="Zhao J."/>
        </authorList>
    </citation>
    <scope>NUCLEOTIDE SEQUENCE [LARGE SCALE GENOMIC DNA]</scope>
    <source>
        <strain evidence="2 3">TAIHU98</strain>
    </source>
</reference>
<feature type="domain" description="MAE-28990/MAE-18760-like HEPN" evidence="1">
    <location>
        <begin position="19"/>
        <end position="222"/>
    </location>
</feature>
<dbReference type="Proteomes" id="UP000010932">
    <property type="component" value="Unassembled WGS sequence"/>
</dbReference>
<gene>
    <name evidence="2" type="ORF">O53_3387</name>
</gene>
<dbReference type="AlphaFoldDB" id="L7E558"/>
<evidence type="ECO:0000259" key="1">
    <source>
        <dbReference type="Pfam" id="PF18737"/>
    </source>
</evidence>